<evidence type="ECO:0000259" key="1">
    <source>
        <dbReference type="PROSITE" id="PS51534"/>
    </source>
</evidence>
<gene>
    <name evidence="2" type="ORF">HLVA_16040</name>
</gene>
<dbReference type="InterPro" id="IPR000157">
    <property type="entry name" value="TIR_dom"/>
</dbReference>
<dbReference type="EMBL" id="AP027059">
    <property type="protein sequence ID" value="BDU51035.1"/>
    <property type="molecule type" value="Genomic_DNA"/>
</dbReference>
<dbReference type="GO" id="GO:0007165">
    <property type="term" value="P:signal transduction"/>
    <property type="evidence" value="ECO:0007669"/>
    <property type="project" value="InterPro"/>
</dbReference>
<dbReference type="AlphaFoldDB" id="A0AAU9DZN7"/>
<name>A0AAU9DZN7_9FUSO</name>
<organism evidence="2 3">
    <name type="scientific">Haliovirga abyssi</name>
    <dbReference type="NCBI Taxonomy" id="2996794"/>
    <lineage>
        <taxon>Bacteria</taxon>
        <taxon>Fusobacteriati</taxon>
        <taxon>Fusobacteriota</taxon>
        <taxon>Fusobacteriia</taxon>
        <taxon>Fusobacteriales</taxon>
        <taxon>Haliovirgaceae</taxon>
        <taxon>Haliovirga</taxon>
    </lineage>
</organism>
<keyword evidence="3" id="KW-1185">Reference proteome</keyword>
<dbReference type="InterPro" id="IPR035897">
    <property type="entry name" value="Toll_tir_struct_dom_sf"/>
</dbReference>
<sequence length="339" mass="39335">MEVYYDPKRIKNIVRDILRINPKSQNIVLDGHRIRLSIEVTSTKYFSEGSDFMKKIFLSYCWERYDQLVIDLATKLSSKYDVILDKWEIRPGHNIDSFMENSIREAEKVFVICEKEYVNKANNRISGVGVETSIISPKVYRNTKQEKFIPVFLEGISVKPDYMESIFGIELNPSFDLNDEKLNEFINAIEGKPIVEKPKFELSTQIEIPDRINNISIDEKVKKGLFDSEVYSKILKILEEDLIAKFIVKYHLNNFGKIIIKFEEINQIKILDSIDSNYVQATGYGGWDNYDLFGKTAYDVGMGTENEVIKKRAKLILENCANIKCNLEELLDDFNKSNL</sequence>
<dbReference type="KEGG" id="haby:HLVA_16040"/>
<dbReference type="PROSITE" id="PS51534">
    <property type="entry name" value="SEFIR"/>
    <property type="match status" value="1"/>
</dbReference>
<dbReference type="SUPFAM" id="SSF52200">
    <property type="entry name" value="Toll/Interleukin receptor TIR domain"/>
    <property type="match status" value="1"/>
</dbReference>
<accession>A0AAU9DZN7</accession>
<dbReference type="Gene3D" id="3.40.50.10140">
    <property type="entry name" value="Toll/interleukin-1 receptor homology (TIR) domain"/>
    <property type="match status" value="1"/>
</dbReference>
<evidence type="ECO:0000313" key="3">
    <source>
        <dbReference type="Proteomes" id="UP001321582"/>
    </source>
</evidence>
<feature type="domain" description="SEFIR" evidence="1">
    <location>
        <begin position="53"/>
        <end position="186"/>
    </location>
</feature>
<proteinExistence type="predicted"/>
<protein>
    <recommendedName>
        <fullName evidence="1">SEFIR domain-containing protein</fullName>
    </recommendedName>
</protein>
<dbReference type="Pfam" id="PF13676">
    <property type="entry name" value="TIR_2"/>
    <property type="match status" value="1"/>
</dbReference>
<evidence type="ECO:0000313" key="2">
    <source>
        <dbReference type="EMBL" id="BDU51035.1"/>
    </source>
</evidence>
<dbReference type="InterPro" id="IPR013568">
    <property type="entry name" value="SEFIR_dom"/>
</dbReference>
<dbReference type="Proteomes" id="UP001321582">
    <property type="component" value="Chromosome"/>
</dbReference>
<reference evidence="2 3" key="1">
    <citation type="submission" date="2022-11" db="EMBL/GenBank/DDBJ databases">
        <title>Haliovirga abyssi gen. nov., sp. nov., a mesophilic fermentative bacterium isolated from the Iheya North hydrothermal field and the proposal of Haliovirgaceae fam. nov.</title>
        <authorList>
            <person name="Miyazaki U."/>
            <person name="Tame A."/>
            <person name="Miyazaki J."/>
            <person name="Takai K."/>
            <person name="Sawayama S."/>
            <person name="Kitajima M."/>
            <person name="Okamoto A."/>
            <person name="Nakagawa S."/>
        </authorList>
    </citation>
    <scope>NUCLEOTIDE SEQUENCE [LARGE SCALE GENOMIC DNA]</scope>
    <source>
        <strain evidence="2 3">IC12</strain>
    </source>
</reference>